<feature type="chain" id="PRO_5004174395" evidence="7">
    <location>
        <begin position="23"/>
        <end position="220"/>
    </location>
</feature>
<dbReference type="PROSITE" id="PS51007">
    <property type="entry name" value="CYTC"/>
    <property type="match status" value="1"/>
</dbReference>
<dbReference type="PRINTS" id="PR00606">
    <property type="entry name" value="CYTCHROMECID"/>
</dbReference>
<feature type="binding site" description="covalent" evidence="6">
    <location>
        <position position="199"/>
    </location>
    <ligand>
        <name>heme c</name>
        <dbReference type="ChEBI" id="CHEBI:61717"/>
    </ligand>
</feature>
<dbReference type="Proteomes" id="UP000008210">
    <property type="component" value="Chromosome 2"/>
</dbReference>
<dbReference type="GO" id="GO:0020037">
    <property type="term" value="F:heme binding"/>
    <property type="evidence" value="ECO:0007669"/>
    <property type="project" value="InterPro"/>
</dbReference>
<accession>Q0K2X3</accession>
<keyword evidence="7" id="KW-0732">Signal</keyword>
<dbReference type="GO" id="GO:0009055">
    <property type="term" value="F:electron transfer activity"/>
    <property type="evidence" value="ECO:0007669"/>
    <property type="project" value="InterPro"/>
</dbReference>
<dbReference type="GO" id="GO:0005506">
    <property type="term" value="F:iron ion binding"/>
    <property type="evidence" value="ECO:0007669"/>
    <property type="project" value="InterPro"/>
</dbReference>
<dbReference type="InterPro" id="IPR036909">
    <property type="entry name" value="Cyt_c-like_dom_sf"/>
</dbReference>
<evidence type="ECO:0000256" key="1">
    <source>
        <dbReference type="ARBA" id="ARBA00022448"/>
    </source>
</evidence>
<dbReference type="OrthoDB" id="8593494at2"/>
<keyword evidence="1" id="KW-0813">Transport</keyword>
<evidence type="ECO:0000256" key="3">
    <source>
        <dbReference type="ARBA" id="ARBA00022723"/>
    </source>
</evidence>
<keyword evidence="4" id="KW-0249">Electron transport</keyword>
<evidence type="ECO:0000313" key="10">
    <source>
        <dbReference type="EMBL" id="QCC03545.1"/>
    </source>
</evidence>
<dbReference type="HOGENOM" id="CLU_1325412_0_0_4"/>
<dbReference type="Proteomes" id="UP000296079">
    <property type="component" value="Chromosome 2"/>
</dbReference>
<evidence type="ECO:0000256" key="5">
    <source>
        <dbReference type="ARBA" id="ARBA00023004"/>
    </source>
</evidence>
<dbReference type="EMBL" id="AM260480">
    <property type="protein sequence ID" value="CAJ95651.1"/>
    <property type="molecule type" value="Genomic_DNA"/>
</dbReference>
<dbReference type="EMBL" id="CP039288">
    <property type="protein sequence ID" value="QCC03545.1"/>
    <property type="molecule type" value="Genomic_DNA"/>
</dbReference>
<keyword evidence="2 6" id="KW-0349">Heme</keyword>
<dbReference type="RefSeq" id="WP_010813388.1">
    <property type="nucleotide sequence ID" value="NC_008314.1"/>
</dbReference>
<keyword evidence="11" id="KW-1185">Reference proteome</keyword>
<evidence type="ECO:0000256" key="4">
    <source>
        <dbReference type="ARBA" id="ARBA00022982"/>
    </source>
</evidence>
<comment type="PTM">
    <text evidence="6">Binds 1 heme c group covalently per subunit.</text>
</comment>
<evidence type="ECO:0000256" key="2">
    <source>
        <dbReference type="ARBA" id="ARBA00022617"/>
    </source>
</evidence>
<evidence type="ECO:0000256" key="7">
    <source>
        <dbReference type="SAM" id="SignalP"/>
    </source>
</evidence>
<dbReference type="SUPFAM" id="SSF46626">
    <property type="entry name" value="Cytochrome c"/>
    <property type="match status" value="2"/>
</dbReference>
<feature type="domain" description="Cytochrome c" evidence="8">
    <location>
        <begin position="136"/>
        <end position="220"/>
    </location>
</feature>
<proteinExistence type="predicted"/>
<dbReference type="Pfam" id="PF00034">
    <property type="entry name" value="Cytochrom_C"/>
    <property type="match status" value="1"/>
</dbReference>
<evidence type="ECO:0000313" key="11">
    <source>
        <dbReference type="Proteomes" id="UP000008210"/>
    </source>
</evidence>
<dbReference type="eggNOG" id="COG4654">
    <property type="taxonomic scope" value="Bacteria"/>
</dbReference>
<protein>
    <submittedName>
        <fullName evidence="10">C-type cytochrome</fullName>
    </submittedName>
    <submittedName>
        <fullName evidence="9">Cytochrome c551/c552</fullName>
    </submittedName>
</protein>
<evidence type="ECO:0000256" key="6">
    <source>
        <dbReference type="PIRSR" id="PIRSR602324-1"/>
    </source>
</evidence>
<dbReference type="KEGG" id="reh:H16_B0859"/>
<evidence type="ECO:0000313" key="12">
    <source>
        <dbReference type="Proteomes" id="UP000296079"/>
    </source>
</evidence>
<keyword evidence="5 6" id="KW-0408">Iron</keyword>
<reference evidence="10 12" key="2">
    <citation type="submission" date="2019-04" db="EMBL/GenBank/DDBJ databases">
        <title>Long-read de novo sequencing of Cupriavidus necator H16.</title>
        <authorList>
            <person name="Little G.T."/>
            <person name="Ehsaan M."/>
            <person name="Arenas-Lopez C."/>
            <person name="Jawed K."/>
            <person name="Winzer K."/>
            <person name="Kovacs K."/>
            <person name="Malys N."/>
            <person name="Minton N.P."/>
        </authorList>
    </citation>
    <scope>NUCLEOTIDE SEQUENCE [LARGE SCALE GENOMIC DNA]</scope>
    <source>
        <strain evidence="10 12">H16</strain>
    </source>
</reference>
<keyword evidence="3 6" id="KW-0479">Metal-binding</keyword>
<dbReference type="Gene3D" id="1.10.760.10">
    <property type="entry name" value="Cytochrome c-like domain"/>
    <property type="match status" value="2"/>
</dbReference>
<reference evidence="9 11" key="1">
    <citation type="journal article" date="2006" name="Nat. Biotechnol.">
        <title>Genome sequence of the bioplastic-producing 'Knallgas' bacterium Ralstonia eutropha H16.</title>
        <authorList>
            <person name="Pohlmann A."/>
            <person name="Fricke W.F."/>
            <person name="Reinecke F."/>
            <person name="Kusian B."/>
            <person name="Liesegang H."/>
            <person name="Cramm R."/>
            <person name="Eitinger T."/>
            <person name="Ewering C."/>
            <person name="Potter M."/>
            <person name="Schwartz E."/>
            <person name="Strittmatter A."/>
            <person name="Voss I."/>
            <person name="Gottschalk G."/>
            <person name="Steinbuechel A."/>
            <person name="Friedrich B."/>
            <person name="Bowien B."/>
        </authorList>
    </citation>
    <scope>NUCLEOTIDE SEQUENCE [LARGE SCALE GENOMIC DNA]</scope>
    <source>
        <strain evidence="11">ATCC 17699 / DSM 428 / KCTC 22496 / NCIMB 10442 / H16 / Stanier 337</strain>
        <strain evidence="9">H16</strain>
    </source>
</reference>
<evidence type="ECO:0000313" key="9">
    <source>
        <dbReference type="EMBL" id="CAJ95651.1"/>
    </source>
</evidence>
<dbReference type="AlphaFoldDB" id="Q0K2X3"/>
<feature type="binding site" description="covalent" evidence="6">
    <location>
        <position position="154"/>
    </location>
    <ligand>
        <name>heme c</name>
        <dbReference type="ChEBI" id="CHEBI:61717"/>
    </ligand>
</feature>
<dbReference type="InterPro" id="IPR009056">
    <property type="entry name" value="Cyt_c-like_dom"/>
</dbReference>
<sequence length="220" mass="22760">MHRSITPVLLALALLGAGSASAAPQDIKLPAENVKLKPAKLPGYGIAMQKCAICHSADYVSYQPPGLSLTQWTAEMKKMQQAYGAPIDDGEVEQLGAYLAVAYGSARIKDPEIVAIAQKAGKPAPATPAAASAPAAAAVDVQGLLARNACLSCHSVTQKVVGPAYHEVATRYKGDAQAQAKLEASIRGGSSGKWGSVPMPPFAGLKADEVKALAAYVRQQ</sequence>
<gene>
    <name evidence="9" type="ordered locus">H16_B0859</name>
    <name evidence="10" type="ORF">E6A55_23490</name>
</gene>
<dbReference type="STRING" id="381666.H16_B0859"/>
<feature type="signal peptide" evidence="7">
    <location>
        <begin position="1"/>
        <end position="22"/>
    </location>
</feature>
<evidence type="ECO:0000259" key="8">
    <source>
        <dbReference type="PROSITE" id="PS51007"/>
    </source>
</evidence>
<organism evidence="9 11">
    <name type="scientific">Cupriavidus necator (strain ATCC 17699 / DSM 428 / KCTC 22496 / NCIMB 10442 / H16 / Stanier 337)</name>
    <name type="common">Ralstonia eutropha</name>
    <dbReference type="NCBI Taxonomy" id="381666"/>
    <lineage>
        <taxon>Bacteria</taxon>
        <taxon>Pseudomonadati</taxon>
        <taxon>Pseudomonadota</taxon>
        <taxon>Betaproteobacteria</taxon>
        <taxon>Burkholderiales</taxon>
        <taxon>Burkholderiaceae</taxon>
        <taxon>Cupriavidus</taxon>
    </lineage>
</organism>
<dbReference type="InterPro" id="IPR002324">
    <property type="entry name" value="Cyt_c_ID"/>
</dbReference>
<name>Q0K2X3_CUPNH</name>
<feature type="binding site" description="covalent" evidence="6">
    <location>
        <position position="150"/>
    </location>
    <ligand>
        <name>heme c</name>
        <dbReference type="ChEBI" id="CHEBI:61717"/>
    </ligand>
</feature>